<dbReference type="Proteomes" id="UP001163828">
    <property type="component" value="Unassembled WGS sequence"/>
</dbReference>
<keyword evidence="2" id="KW-1185">Reference proteome</keyword>
<reference evidence="1" key="1">
    <citation type="submission" date="2022-08" db="EMBL/GenBank/DDBJ databases">
        <authorList>
            <consortium name="DOE Joint Genome Institute"/>
            <person name="Min B."/>
            <person name="Riley R."/>
            <person name="Sierra-Patev S."/>
            <person name="Naranjo-Ortiz M."/>
            <person name="Looney B."/>
            <person name="Konkel Z."/>
            <person name="Slot J.C."/>
            <person name="Sakamoto Y."/>
            <person name="Steenwyk J.L."/>
            <person name="Rokas A."/>
            <person name="Carro J."/>
            <person name="Camarero S."/>
            <person name="Ferreira P."/>
            <person name="Molpeceres G."/>
            <person name="Ruiz-Duenas F.J."/>
            <person name="Serrano A."/>
            <person name="Henrissat B."/>
            <person name="Drula E."/>
            <person name="Hughes K.W."/>
            <person name="Mata J.L."/>
            <person name="Ishikawa N.K."/>
            <person name="Vargas-Isla R."/>
            <person name="Ushijima S."/>
            <person name="Smith C.A."/>
            <person name="Ahrendt S."/>
            <person name="Andreopoulos W."/>
            <person name="He G."/>
            <person name="Labutti K."/>
            <person name="Lipzen A."/>
            <person name="Ng V."/>
            <person name="Sandor L."/>
            <person name="Barry K."/>
            <person name="Martinez A.T."/>
            <person name="Xiao Y."/>
            <person name="Gibbons J.G."/>
            <person name="Terashima K."/>
            <person name="Hibbett D.S."/>
            <person name="Grigoriev I.V."/>
        </authorList>
    </citation>
    <scope>NUCLEOTIDE SEQUENCE</scope>
    <source>
        <strain evidence="1">TFB10827</strain>
    </source>
</reference>
<evidence type="ECO:0000313" key="2">
    <source>
        <dbReference type="Proteomes" id="UP001163828"/>
    </source>
</evidence>
<accession>A0ABQ8QE59</accession>
<comment type="caution">
    <text evidence="1">The sequence shown here is derived from an EMBL/GenBank/DDBJ whole genome shotgun (WGS) entry which is preliminary data.</text>
</comment>
<dbReference type="EMBL" id="MU790601">
    <property type="protein sequence ID" value="KAJ3996782.1"/>
    <property type="molecule type" value="Genomic_DNA"/>
</dbReference>
<proteinExistence type="predicted"/>
<sequence>MWRSSLEINPFPIPPPGTNFYKIPIKTVFSVFNTPLNEVWDDSVAPRILASMKAHGLKYSALKTARFLTVEDGGNKSFGPIIVWIAVRPDTTNAEEVRDATPDILQILADVQITDAVVEWCEG</sequence>
<protein>
    <submittedName>
        <fullName evidence="1">Uncharacterized protein</fullName>
    </submittedName>
</protein>
<evidence type="ECO:0000313" key="1">
    <source>
        <dbReference type="EMBL" id="KAJ3996782.1"/>
    </source>
</evidence>
<name>A0ABQ8QE59_9AGAR</name>
<gene>
    <name evidence="1" type="ORF">F5050DRAFT_46904</name>
</gene>
<organism evidence="1 2">
    <name type="scientific">Lentinula boryana</name>
    <dbReference type="NCBI Taxonomy" id="40481"/>
    <lineage>
        <taxon>Eukaryota</taxon>
        <taxon>Fungi</taxon>
        <taxon>Dikarya</taxon>
        <taxon>Basidiomycota</taxon>
        <taxon>Agaricomycotina</taxon>
        <taxon>Agaricomycetes</taxon>
        <taxon>Agaricomycetidae</taxon>
        <taxon>Agaricales</taxon>
        <taxon>Marasmiineae</taxon>
        <taxon>Omphalotaceae</taxon>
        <taxon>Lentinula</taxon>
    </lineage>
</organism>